<keyword evidence="10" id="KW-1185">Reference proteome</keyword>
<reference evidence="9 10" key="1">
    <citation type="submission" date="2011-09" db="EMBL/GenBank/DDBJ databases">
        <title>The permanent draft genome of Caldithrix abyssi DSM 13497.</title>
        <authorList>
            <consortium name="US DOE Joint Genome Institute (JGI-PGF)"/>
            <person name="Lucas S."/>
            <person name="Han J."/>
            <person name="Lapidus A."/>
            <person name="Bruce D."/>
            <person name="Goodwin L."/>
            <person name="Pitluck S."/>
            <person name="Peters L."/>
            <person name="Kyrpides N."/>
            <person name="Mavromatis K."/>
            <person name="Ivanova N."/>
            <person name="Mikhailova N."/>
            <person name="Chertkov O."/>
            <person name="Detter J.C."/>
            <person name="Tapia R."/>
            <person name="Han C."/>
            <person name="Land M."/>
            <person name="Hauser L."/>
            <person name="Markowitz V."/>
            <person name="Cheng J.-F."/>
            <person name="Hugenholtz P."/>
            <person name="Woyke T."/>
            <person name="Wu D."/>
            <person name="Spring S."/>
            <person name="Brambilla E."/>
            <person name="Klenk H.-P."/>
            <person name="Eisen J.A."/>
        </authorList>
    </citation>
    <scope>NUCLEOTIDE SEQUENCE [LARGE SCALE GENOMIC DNA]</scope>
    <source>
        <strain evidence="9 10">DSM 13497</strain>
    </source>
</reference>
<proteinExistence type="inferred from homology"/>
<evidence type="ECO:0000313" key="9">
    <source>
        <dbReference type="EMBL" id="EHO41867.1"/>
    </source>
</evidence>
<comment type="similarity">
    <text evidence="2">Belongs to the outer membrane factor (OMF) (TC 1.B.17) family.</text>
</comment>
<dbReference type="PANTHER" id="PTHR30026:SF20">
    <property type="entry name" value="OUTER MEMBRANE PROTEIN TOLC"/>
    <property type="match status" value="1"/>
</dbReference>
<dbReference type="PaxDb" id="880073-Calab_2257"/>
<evidence type="ECO:0000313" key="10">
    <source>
        <dbReference type="Proteomes" id="UP000004671"/>
    </source>
</evidence>
<dbReference type="Gene3D" id="1.20.1600.10">
    <property type="entry name" value="Outer membrane efflux proteins (OEP)"/>
    <property type="match status" value="1"/>
</dbReference>
<keyword evidence="5" id="KW-0812">Transmembrane</keyword>
<dbReference type="InParanoid" id="H1XWM9"/>
<dbReference type="InterPro" id="IPR051906">
    <property type="entry name" value="TolC-like"/>
</dbReference>
<keyword evidence="7" id="KW-0998">Cell outer membrane</keyword>
<dbReference type="SUPFAM" id="SSF56954">
    <property type="entry name" value="Outer membrane efflux proteins (OEP)"/>
    <property type="match status" value="1"/>
</dbReference>
<evidence type="ECO:0000256" key="5">
    <source>
        <dbReference type="ARBA" id="ARBA00022692"/>
    </source>
</evidence>
<keyword evidence="4" id="KW-1134">Transmembrane beta strand</keyword>
<dbReference type="RefSeq" id="WP_006929048.1">
    <property type="nucleotide sequence ID" value="NZ_CM001402.1"/>
</dbReference>
<dbReference type="PANTHER" id="PTHR30026">
    <property type="entry name" value="OUTER MEMBRANE PROTEIN TOLC"/>
    <property type="match status" value="1"/>
</dbReference>
<gene>
    <name evidence="8" type="ORF">Cabys_1045</name>
    <name evidence="9" type="ORF">Calab_2257</name>
</gene>
<dbReference type="GO" id="GO:0015288">
    <property type="term" value="F:porin activity"/>
    <property type="evidence" value="ECO:0007669"/>
    <property type="project" value="TreeGrafter"/>
</dbReference>
<comment type="subcellular location">
    <subcellularLocation>
        <location evidence="1">Cell outer membrane</location>
    </subcellularLocation>
</comment>
<evidence type="ECO:0000256" key="2">
    <source>
        <dbReference type="ARBA" id="ARBA00007613"/>
    </source>
</evidence>
<accession>H1XWM9</accession>
<dbReference type="EMBL" id="CM001402">
    <property type="protein sequence ID" value="EHO41867.1"/>
    <property type="molecule type" value="Genomic_DNA"/>
</dbReference>
<evidence type="ECO:0000256" key="1">
    <source>
        <dbReference type="ARBA" id="ARBA00004442"/>
    </source>
</evidence>
<dbReference type="OrthoDB" id="367883at2"/>
<reference evidence="8 11" key="2">
    <citation type="submission" date="2016-11" db="EMBL/GenBank/DDBJ databases">
        <title>Genomic analysis of Caldithrix abyssi and proposal of a novel bacterial phylum Caldithrichaeota.</title>
        <authorList>
            <person name="Kublanov I."/>
            <person name="Sigalova O."/>
            <person name="Gavrilov S."/>
            <person name="Lebedinsky A."/>
            <person name="Ivanova N."/>
            <person name="Daum C."/>
            <person name="Reddy T."/>
            <person name="Klenk H.P."/>
            <person name="Goker M."/>
            <person name="Reva O."/>
            <person name="Miroshnichenko M."/>
            <person name="Kyprides N."/>
            <person name="Woyke T."/>
            <person name="Gelfand M."/>
        </authorList>
    </citation>
    <scope>NUCLEOTIDE SEQUENCE [LARGE SCALE GENOMIC DNA]</scope>
    <source>
        <strain evidence="8 11">LF13</strain>
    </source>
</reference>
<evidence type="ECO:0000313" key="8">
    <source>
        <dbReference type="EMBL" id="APF17794.1"/>
    </source>
</evidence>
<name>H1XWM9_CALAY</name>
<dbReference type="GO" id="GO:1990281">
    <property type="term" value="C:efflux pump complex"/>
    <property type="evidence" value="ECO:0007669"/>
    <property type="project" value="TreeGrafter"/>
</dbReference>
<dbReference type="Proteomes" id="UP000183868">
    <property type="component" value="Chromosome"/>
</dbReference>
<evidence type="ECO:0000256" key="3">
    <source>
        <dbReference type="ARBA" id="ARBA00022448"/>
    </source>
</evidence>
<dbReference type="InterPro" id="IPR003423">
    <property type="entry name" value="OMP_efflux"/>
</dbReference>
<evidence type="ECO:0000256" key="6">
    <source>
        <dbReference type="ARBA" id="ARBA00023136"/>
    </source>
</evidence>
<dbReference type="Pfam" id="PF02321">
    <property type="entry name" value="OEP"/>
    <property type="match status" value="2"/>
</dbReference>
<dbReference type="STRING" id="880073.Cabys_1045"/>
<dbReference type="eggNOG" id="COG1538">
    <property type="taxonomic scope" value="Bacteria"/>
</dbReference>
<keyword evidence="6" id="KW-0472">Membrane</keyword>
<organism evidence="9 10">
    <name type="scientific">Caldithrix abyssi DSM 13497</name>
    <dbReference type="NCBI Taxonomy" id="880073"/>
    <lineage>
        <taxon>Bacteria</taxon>
        <taxon>Pseudomonadati</taxon>
        <taxon>Calditrichota</taxon>
        <taxon>Calditrichia</taxon>
        <taxon>Calditrichales</taxon>
        <taxon>Calditrichaceae</taxon>
        <taxon>Caldithrix</taxon>
    </lineage>
</organism>
<evidence type="ECO:0000313" key="11">
    <source>
        <dbReference type="Proteomes" id="UP000183868"/>
    </source>
</evidence>
<evidence type="ECO:0000256" key="4">
    <source>
        <dbReference type="ARBA" id="ARBA00022452"/>
    </source>
</evidence>
<dbReference type="HOGENOM" id="CLU_607909_0_0_0"/>
<dbReference type="EMBL" id="CP018099">
    <property type="protein sequence ID" value="APF17794.1"/>
    <property type="molecule type" value="Genomic_DNA"/>
</dbReference>
<dbReference type="GO" id="GO:0009279">
    <property type="term" value="C:cell outer membrane"/>
    <property type="evidence" value="ECO:0007669"/>
    <property type="project" value="UniProtKB-SubCell"/>
</dbReference>
<dbReference type="FunCoup" id="H1XWM9">
    <property type="interactions" value="220"/>
</dbReference>
<dbReference type="AlphaFoldDB" id="H1XWM9"/>
<dbReference type="KEGG" id="caby:Cabys_1045"/>
<keyword evidence="3" id="KW-0813">Transport</keyword>
<dbReference type="Proteomes" id="UP000004671">
    <property type="component" value="Chromosome"/>
</dbReference>
<dbReference type="GO" id="GO:0015562">
    <property type="term" value="F:efflux transmembrane transporter activity"/>
    <property type="evidence" value="ECO:0007669"/>
    <property type="project" value="InterPro"/>
</dbReference>
<protein>
    <submittedName>
        <fullName evidence="9">Outer membrane efflux protein</fullName>
    </submittedName>
    <submittedName>
        <fullName evidence="8">Outer membrane protein TolC</fullName>
    </submittedName>
</protein>
<sequence length="450" mass="50636" precursor="true">MKHFKRAVWQLMMIILPGILGGSLLAQNNVRTMTLSQALDVALQKNPVLRASDWQKVAARKKVWEARSGFLPRINLVGTYTRYQEPMIITPIHKVGQFPPLDDKIFNSQFQVQLPIFNGGRTLAAHKAAKAGLAESGAQGEFVKVRVIQNMANIFLQAKEVSDKRHLIAQRLRMLRQRHRELSLLQREGRVSEADFALMNASLQSAISDSLELESAWRQLSVRLGQVMGVKQPVVPDVSDLSGAQTPLMQMELLPDTTNLAERMQGPEIKKAKAQLMRASAMKSLAKRSFLPEISGFYVYNYNSSANEWDPIGEWAVGVTMRFPLFDGGRRIANVGAASASEKAAAASLDNTVLEQKASLEIAFMQWKTARQRRQFLTLAVESKQKYVEANRKLYKEGRIPLSELLTQETELLALQIQEKELRYAEQKALLDYHALLGNLNTEKVKKILQ</sequence>
<evidence type="ECO:0000256" key="7">
    <source>
        <dbReference type="ARBA" id="ARBA00023237"/>
    </source>
</evidence>